<evidence type="ECO:0000259" key="8">
    <source>
        <dbReference type="PROSITE" id="PS50142"/>
    </source>
</evidence>
<dbReference type="Gene3D" id="3.30.160.20">
    <property type="match status" value="1"/>
</dbReference>
<dbReference type="SUPFAM" id="SSF69065">
    <property type="entry name" value="RNase III domain-like"/>
    <property type="match status" value="1"/>
</dbReference>
<dbReference type="EMBL" id="CP043314">
    <property type="protein sequence ID" value="QEK39280.1"/>
    <property type="molecule type" value="Genomic_DNA"/>
</dbReference>
<dbReference type="Proteomes" id="UP000324924">
    <property type="component" value="Chromosome"/>
</dbReference>
<evidence type="ECO:0000256" key="2">
    <source>
        <dbReference type="ARBA" id="ARBA00022722"/>
    </source>
</evidence>
<dbReference type="SUPFAM" id="SSF54768">
    <property type="entry name" value="dsRNA-binding domain-like"/>
    <property type="match status" value="1"/>
</dbReference>
<dbReference type="SMART" id="SM00535">
    <property type="entry name" value="RIBOc"/>
    <property type="match status" value="1"/>
</dbReference>
<dbReference type="CDD" id="cd00593">
    <property type="entry name" value="RIBOc"/>
    <property type="match status" value="1"/>
</dbReference>
<keyword evidence="10" id="KW-1185">Reference proteome</keyword>
<feature type="domain" description="DRBM" evidence="7">
    <location>
        <begin position="151"/>
        <end position="218"/>
    </location>
</feature>
<dbReference type="SMART" id="SM00358">
    <property type="entry name" value="DSRM"/>
    <property type="match status" value="1"/>
</dbReference>
<dbReference type="RefSeq" id="WP_148972403.1">
    <property type="nucleotide sequence ID" value="NZ_CP043314.1"/>
</dbReference>
<evidence type="ECO:0000256" key="5">
    <source>
        <dbReference type="ARBA" id="ARBA00022884"/>
    </source>
</evidence>
<protein>
    <submittedName>
        <fullName evidence="9">Uncharacterized protein</fullName>
    </submittedName>
</protein>
<evidence type="ECO:0000256" key="1">
    <source>
        <dbReference type="ARBA" id="ARBA00010183"/>
    </source>
</evidence>
<dbReference type="AlphaFoldDB" id="A0A5C0UHT0"/>
<proteinExistence type="inferred from homology"/>
<name>A0A5C0UHT0_9PROT</name>
<evidence type="ECO:0000256" key="4">
    <source>
        <dbReference type="ARBA" id="ARBA00022801"/>
    </source>
</evidence>
<dbReference type="InterPro" id="IPR036389">
    <property type="entry name" value="RNase_III_sf"/>
</dbReference>
<evidence type="ECO:0000313" key="9">
    <source>
        <dbReference type="EMBL" id="QEK39280.1"/>
    </source>
</evidence>
<reference evidence="9 10" key="1">
    <citation type="submission" date="2019-08" db="EMBL/GenBank/DDBJ databases">
        <title>Highly reduced genomes of protist endosymbionts show evolutionary convergence.</title>
        <authorList>
            <person name="George E."/>
            <person name="Husnik F."/>
            <person name="Tashyreva D."/>
            <person name="Prokopchuk G."/>
            <person name="Horak A."/>
            <person name="Kwong W.K."/>
            <person name="Lukes J."/>
            <person name="Keeling P.J."/>
        </authorList>
    </citation>
    <scope>NUCLEOTIDE SEQUENCE [LARGE SCALE GENOMIC DNA]</scope>
    <source>
        <strain evidence="9">1604HC</strain>
    </source>
</reference>
<dbReference type="Gene3D" id="1.10.1520.10">
    <property type="entry name" value="Ribonuclease III domain"/>
    <property type="match status" value="1"/>
</dbReference>
<dbReference type="InterPro" id="IPR000999">
    <property type="entry name" value="RNase_III_dom"/>
</dbReference>
<gene>
    <name evidence="9" type="ORF">FZC36_02505</name>
</gene>
<dbReference type="GO" id="GO:0003725">
    <property type="term" value="F:double-stranded RNA binding"/>
    <property type="evidence" value="ECO:0007669"/>
    <property type="project" value="TreeGrafter"/>
</dbReference>
<dbReference type="PROSITE" id="PS50137">
    <property type="entry name" value="DS_RBD"/>
    <property type="match status" value="1"/>
</dbReference>
<feature type="domain" description="RNase III" evidence="8">
    <location>
        <begin position="14"/>
        <end position="128"/>
    </location>
</feature>
<dbReference type="OrthoDB" id="9805026at2"/>
<evidence type="ECO:0000256" key="6">
    <source>
        <dbReference type="PROSITE-ProRule" id="PRU00266"/>
    </source>
</evidence>
<sequence length="225" mass="25993">MFDLTELEKKFKHLNALEKKLGYSFKNIKNLIHAMTHPSFHKSDFEMLEFIGDRVLNLAIANKLWNKKYKSEKEYAEKLATQVNRFSLLKIANIWELDKYILWSGSDIKSILVDACEAVIGAIFIDGGWEKANDLIHSSWPDETMCFEELDPKSVLQQWGHKTAASYKYKTIEKVGPAHKPQFTIQLTVNQYIVTTTSTSKRTAEKQAALEFLKKYTDLIPDQIK</sequence>
<dbReference type="PANTHER" id="PTHR11207">
    <property type="entry name" value="RIBONUCLEASE III"/>
    <property type="match status" value="1"/>
</dbReference>
<evidence type="ECO:0000256" key="3">
    <source>
        <dbReference type="ARBA" id="ARBA00022759"/>
    </source>
</evidence>
<dbReference type="GO" id="GO:0004525">
    <property type="term" value="F:ribonuclease III activity"/>
    <property type="evidence" value="ECO:0007669"/>
    <property type="project" value="InterPro"/>
</dbReference>
<dbReference type="PANTHER" id="PTHR11207:SF0">
    <property type="entry name" value="RIBONUCLEASE 3"/>
    <property type="match status" value="1"/>
</dbReference>
<keyword evidence="2" id="KW-0540">Nuclease</keyword>
<keyword evidence="4" id="KW-0378">Hydrolase</keyword>
<organism evidence="9 10">
    <name type="scientific">Candidatus Nesciobacter abundans</name>
    <dbReference type="NCBI Taxonomy" id="2601668"/>
    <lineage>
        <taxon>Bacteria</taxon>
        <taxon>Pseudomonadati</taxon>
        <taxon>Pseudomonadota</taxon>
        <taxon>Alphaproteobacteria</taxon>
        <taxon>Holosporales</taxon>
        <taxon>Holosporaceae</taxon>
        <taxon>Candidatus Nesciobacter</taxon>
    </lineage>
</organism>
<keyword evidence="5 6" id="KW-0694">RNA-binding</keyword>
<dbReference type="KEGG" id="nabu:FZC36_02505"/>
<dbReference type="Pfam" id="PF14622">
    <property type="entry name" value="Ribonucleas_3_3"/>
    <property type="match status" value="1"/>
</dbReference>
<dbReference type="PROSITE" id="PS50142">
    <property type="entry name" value="RNASE_3_2"/>
    <property type="match status" value="1"/>
</dbReference>
<comment type="similarity">
    <text evidence="1">Belongs to the ribonuclease III family.</text>
</comment>
<dbReference type="GO" id="GO:0006396">
    <property type="term" value="P:RNA processing"/>
    <property type="evidence" value="ECO:0007669"/>
    <property type="project" value="InterPro"/>
</dbReference>
<accession>A0A5C0UHT0</accession>
<evidence type="ECO:0000259" key="7">
    <source>
        <dbReference type="PROSITE" id="PS50137"/>
    </source>
</evidence>
<evidence type="ECO:0000313" key="10">
    <source>
        <dbReference type="Proteomes" id="UP000324924"/>
    </source>
</evidence>
<dbReference type="GO" id="GO:0010468">
    <property type="term" value="P:regulation of gene expression"/>
    <property type="evidence" value="ECO:0007669"/>
    <property type="project" value="TreeGrafter"/>
</dbReference>
<keyword evidence="3" id="KW-0255">Endonuclease</keyword>
<dbReference type="CDD" id="cd10845">
    <property type="entry name" value="DSRM_RNAse_III_family"/>
    <property type="match status" value="1"/>
</dbReference>
<dbReference type="InterPro" id="IPR014720">
    <property type="entry name" value="dsRBD_dom"/>
</dbReference>
<dbReference type="Pfam" id="PF00035">
    <property type="entry name" value="dsrm"/>
    <property type="match status" value="1"/>
</dbReference>